<evidence type="ECO:0000313" key="2">
    <source>
        <dbReference type="Proteomes" id="UP000250443"/>
    </source>
</evidence>
<dbReference type="EMBL" id="UAUF01000011">
    <property type="protein sequence ID" value="SPZ05846.1"/>
    <property type="molecule type" value="Genomic_DNA"/>
</dbReference>
<protein>
    <submittedName>
        <fullName evidence="1">Uncharacterized protein</fullName>
    </submittedName>
</protein>
<sequence>MCLYDKVIEALLRLDRRVDRVEDVASDEQGVGAACLELCQQPIEKTGVFEVAILTMKGLAKMPVGSMKNTHGVPVQACGRGVAPGPSARV</sequence>
<reference evidence="1 2" key="1">
    <citation type="submission" date="2018-06" db="EMBL/GenBank/DDBJ databases">
        <authorList>
            <consortium name="Pathogen Informatics"/>
            <person name="Doyle S."/>
        </authorList>
    </citation>
    <scope>NUCLEOTIDE SEQUENCE [LARGE SCALE GENOMIC DNA]</scope>
    <source>
        <strain evidence="1 2">NCTC11842</strain>
    </source>
</reference>
<organism evidence="1 2">
    <name type="scientific">Pseudomonas luteola</name>
    <dbReference type="NCBI Taxonomy" id="47886"/>
    <lineage>
        <taxon>Bacteria</taxon>
        <taxon>Pseudomonadati</taxon>
        <taxon>Pseudomonadota</taxon>
        <taxon>Gammaproteobacteria</taxon>
        <taxon>Pseudomonadales</taxon>
        <taxon>Pseudomonadaceae</taxon>
        <taxon>Pseudomonas</taxon>
    </lineage>
</organism>
<gene>
    <name evidence="1" type="ORF">NCTC11842_01800</name>
</gene>
<accession>A0A2X2CJI3</accession>
<dbReference type="Proteomes" id="UP000250443">
    <property type="component" value="Unassembled WGS sequence"/>
</dbReference>
<evidence type="ECO:0000313" key="1">
    <source>
        <dbReference type="EMBL" id="SPZ05846.1"/>
    </source>
</evidence>
<dbReference type="AlphaFoldDB" id="A0A2X2CJI3"/>
<name>A0A2X2CJI3_PSELU</name>
<proteinExistence type="predicted"/>